<reference evidence="4" key="1">
    <citation type="submission" date="2025-08" db="UniProtKB">
        <authorList>
            <consortium name="RefSeq"/>
        </authorList>
    </citation>
    <scope>IDENTIFICATION</scope>
    <source>
        <tissue evidence="4">Whole larval tissue</tissue>
    </source>
</reference>
<proteinExistence type="predicted"/>
<feature type="region of interest" description="Disordered" evidence="1">
    <location>
        <begin position="634"/>
        <end position="660"/>
    </location>
</feature>
<keyword evidence="2" id="KW-0812">Transmembrane</keyword>
<feature type="compositionally biased region" description="Polar residues" evidence="1">
    <location>
        <begin position="1627"/>
        <end position="1639"/>
    </location>
</feature>
<feature type="region of interest" description="Disordered" evidence="1">
    <location>
        <begin position="1313"/>
        <end position="1519"/>
    </location>
</feature>
<evidence type="ECO:0000256" key="2">
    <source>
        <dbReference type="SAM" id="Phobius"/>
    </source>
</evidence>
<feature type="compositionally biased region" description="Basic and acidic residues" evidence="1">
    <location>
        <begin position="1503"/>
        <end position="1514"/>
    </location>
</feature>
<feature type="compositionally biased region" description="Polar residues" evidence="1">
    <location>
        <begin position="447"/>
        <end position="463"/>
    </location>
</feature>
<feature type="region of interest" description="Disordered" evidence="1">
    <location>
        <begin position="1246"/>
        <end position="1278"/>
    </location>
</feature>
<name>A0A9R0EZV4_SPOFR</name>
<feature type="compositionally biased region" description="Basic and acidic residues" evidence="1">
    <location>
        <begin position="430"/>
        <end position="445"/>
    </location>
</feature>
<feature type="compositionally biased region" description="Basic and acidic residues" evidence="1">
    <location>
        <begin position="1696"/>
        <end position="1711"/>
    </location>
</feature>
<feature type="compositionally biased region" description="Polar residues" evidence="1">
    <location>
        <begin position="1260"/>
        <end position="1278"/>
    </location>
</feature>
<keyword evidence="3" id="KW-1185">Reference proteome</keyword>
<keyword evidence="2" id="KW-0472">Membrane</keyword>
<feature type="compositionally biased region" description="Polar residues" evidence="1">
    <location>
        <begin position="1387"/>
        <end position="1399"/>
    </location>
</feature>
<feature type="compositionally biased region" description="Basic and acidic residues" evidence="1">
    <location>
        <begin position="1331"/>
        <end position="1351"/>
    </location>
</feature>
<accession>A0A9R0EZV4</accession>
<feature type="compositionally biased region" description="Acidic residues" evidence="1">
    <location>
        <begin position="1455"/>
        <end position="1464"/>
    </location>
</feature>
<feature type="compositionally biased region" description="Polar residues" evidence="1">
    <location>
        <begin position="814"/>
        <end position="830"/>
    </location>
</feature>
<feature type="compositionally biased region" description="Polar residues" evidence="1">
    <location>
        <begin position="1352"/>
        <end position="1363"/>
    </location>
</feature>
<feature type="compositionally biased region" description="Polar residues" evidence="1">
    <location>
        <begin position="16"/>
        <end position="42"/>
    </location>
</feature>
<feature type="region of interest" description="Disordered" evidence="1">
    <location>
        <begin position="417"/>
        <end position="465"/>
    </location>
</feature>
<feature type="compositionally biased region" description="Basic residues" evidence="1">
    <location>
        <begin position="1"/>
        <end position="15"/>
    </location>
</feature>
<feature type="region of interest" description="Disordered" evidence="1">
    <location>
        <begin position="1620"/>
        <end position="1648"/>
    </location>
</feature>
<gene>
    <name evidence="4" type="primary">LOC118261813</name>
</gene>
<dbReference type="GeneID" id="118261813"/>
<feature type="compositionally biased region" description="Basic and acidic residues" evidence="1">
    <location>
        <begin position="1481"/>
        <end position="1490"/>
    </location>
</feature>
<keyword evidence="2" id="KW-1133">Transmembrane helix</keyword>
<feature type="region of interest" description="Disordered" evidence="1">
    <location>
        <begin position="1696"/>
        <end position="1718"/>
    </location>
</feature>
<feature type="compositionally biased region" description="Polar residues" evidence="1">
    <location>
        <begin position="638"/>
        <end position="650"/>
    </location>
</feature>
<evidence type="ECO:0000313" key="3">
    <source>
        <dbReference type="Proteomes" id="UP000829999"/>
    </source>
</evidence>
<dbReference type="RefSeq" id="XP_050557404.1">
    <property type="nucleotide sequence ID" value="XM_050701447.1"/>
</dbReference>
<organism evidence="3 4">
    <name type="scientific">Spodoptera frugiperda</name>
    <name type="common">Fall armyworm</name>
    <dbReference type="NCBI Taxonomy" id="7108"/>
    <lineage>
        <taxon>Eukaryota</taxon>
        <taxon>Metazoa</taxon>
        <taxon>Ecdysozoa</taxon>
        <taxon>Arthropoda</taxon>
        <taxon>Hexapoda</taxon>
        <taxon>Insecta</taxon>
        <taxon>Pterygota</taxon>
        <taxon>Neoptera</taxon>
        <taxon>Endopterygota</taxon>
        <taxon>Lepidoptera</taxon>
        <taxon>Glossata</taxon>
        <taxon>Ditrysia</taxon>
        <taxon>Noctuoidea</taxon>
        <taxon>Noctuidae</taxon>
        <taxon>Amphipyrinae</taxon>
        <taxon>Spodoptera</taxon>
    </lineage>
</organism>
<feature type="region of interest" description="Disordered" evidence="1">
    <location>
        <begin position="1"/>
        <end position="52"/>
    </location>
</feature>
<feature type="compositionally biased region" description="Basic residues" evidence="1">
    <location>
        <begin position="1372"/>
        <end position="1381"/>
    </location>
</feature>
<feature type="region of interest" description="Disordered" evidence="1">
    <location>
        <begin position="814"/>
        <end position="857"/>
    </location>
</feature>
<dbReference type="OrthoDB" id="7463333at2759"/>
<protein>
    <submittedName>
        <fullName evidence="4">Uncharacterized protein LOC118261813</fullName>
    </submittedName>
</protein>
<dbReference type="Proteomes" id="UP000829999">
    <property type="component" value="Chromosome 20"/>
</dbReference>
<sequence>MKRHSIRSARSRSKHSTSAAYGNVQSEQTSDSKISEQTQSGNELRLRGEHDTKNNSAAVKTIGLVDRFNFGSSSACKSSCCSTCSCSSTTLKTVVNHVERRRPPYGHHVPSENITKHTVESEKKDRRRRRRLSTKISSKFRNVNYKVKRIQSEPLSSIATRPSKVYINRSRTKVTTTENGKIEKDDKKYPQGTKIYSSKIAKKTKNTRHSATKDIEKQKLFEIKKDSLSLFREKLKNEHPSHQCETGSCLEDNCLPEKCFYKSNRRNSMDTKGNKYYSHHYGPRRSHISVTKRLRNPNTRKSHDQVTNTCIPRQKSFSSMTTLSVRNSYTSTDHVRIEPKKVGPKYPKHKPLTQIESEKTLTSEYIPRKRTASVIYYNRGHEYKTTRNNPSRSLMKIRDSHTLQAIPKMEIPKVKRRVTRRSRAQLAVIKSEEKACETDHPDKKRMQSQTENKSESTSSSAGINDQIAKYRQKSKASPARGSLTRELEKEKRIYTIDQQKPMINFKSRKVETFKVPRKSTSSMTKAKPMKPLKQDKRYKILYHTVRTEPEEKLSSKHKYTSGREKIAKNNQTIRTQVKSKTSQAPLLPITNQSRHKKNGYDFANYAEILSKSKQESPINVGTYLNVENVHPHRRPVRNVSNSGFYKNKSSMEGGDQVHSKHRMKQKGVQLERKHHDHGMQYISLSIRNTASQSRSPKFKNKQVGNSRLKQYLCSLKLFQQKRQKKIQVASKKTIASINTEELKKGGHIKQTQTKQLGIALVSPPLTSIRGPQEPCEPFFCTPGECNPHDCAERRKLRNQARRSKVTNTIPISKRSSAVTTRPLSKSITRKIQSDENRHRKEKGNNFNPSKIKPRALTSKSRPKFYYADTLESNLAGHYKLKSDEMGDVLYTKTQNNHVGKGKNRPIRIKPHVNTRMGVNNDVDRHRNHEIHNQTFLSKYFRSLFKKEKYNVNESVLKKNHPANPSRKAHFGSDLLIDAKFLKQANHGDYFARNDKPQRLINNRHIRNTRSQVHYKTQSRATGLTKLLRRCFRTANMQYEVQKQIESQKVINNLNHNRLIVKNAKTIRQLKQRDSATRRNIYNIITKDEYSKDNFKERKCQSTRTYRQIYRNSQTIGINYPKYNATSNLSERSRTFQPNIKYKSREWLPYTNYCVLRCENTQNTRFFKFGTKFGMSIDYPRNNYNSTSPGTTVDKCNQLQIGDGYGSAVRDRSCKDEAEMSCPGRASKKSQIEVDCIDKSIGEHQVDSKNTQFKRKRNTRSKSITTSHGTCTQQQNINRTSPKIILEDKGGGIIKVTQTDKEVETIMPYSKKKFNKQESKTKLSHHSTNTARLKEQKRYENFMINKNDRNATRDNTVANRNATQDDNDETPKRGWRTSKRKPKEQNETNEPLSENVNQKDNIIVIIGKDNEREPRERSESAGKWTLQKDRPKQSDAEARRKAKQQRKENMAKRIPDDDDDDDDSEERSRFERIKRAFKRKLRDKDDTDKSLSENVPPKGNITVADKEEKRPRSDRYTPLGIWKRRNEKKEVQEQPRERDKIVIIHPHATQDDVAKYRESTKDNIDESRIELIRRALRRRTREHAQPQAAPEPEPAKPLFELMIQKNNMSILNPQEVLPMLNKGPVQRGTASAPPSRTQGTPRAPATQPEQGYDYRIELIKKILGIQSKITDKQKPAFEMVVNKNKMVVMNKDEVFPVLDSPEKRSKRQKEDPSNPPAMELHVDRTTASIVNADEIINKLKVERQRQMMIKHKGGPVSYSEGEALLKLHGKSCNCCFCRKYKEQNKTRKKKKVVKPRRLKPCVCGSDVCLKDWSRLKEEQSDLDKVQDIPPCVCGTEVCKREFENLPKKRLQALRRQRQKEIDEKKQKIYHQARRRRRRKYRAADLKRIKKREDMDKREMSKIKNIKAASPVVMAVESARDIGAFGFRCLGSTLRSFSRTICHPKDAVYNAYDTARAIKRKPATVIKKKIQQDYKESGLKSTVARVKQRAVQTTLGRTIKTRMQANPITNYLVHITNPDPKVRMDTIKRKKRRKRKRDQEPVDFECSLYMNTLRRRPFLRIYYMCPWFYPHCVNLFGLWKQLANVLMFLLAVCVWSPCILCFEACRAMACCCMCTGYDM</sequence>
<feature type="transmembrane region" description="Helical" evidence="2">
    <location>
        <begin position="2084"/>
        <end position="2107"/>
    </location>
</feature>
<evidence type="ECO:0000256" key="1">
    <source>
        <dbReference type="SAM" id="MobiDB-lite"/>
    </source>
</evidence>
<feature type="compositionally biased region" description="Basic and acidic residues" evidence="1">
    <location>
        <begin position="1407"/>
        <end position="1454"/>
    </location>
</feature>
<evidence type="ECO:0000313" key="4">
    <source>
        <dbReference type="RefSeq" id="XP_050557404.1"/>
    </source>
</evidence>